<evidence type="ECO:0000313" key="5">
    <source>
        <dbReference type="Proteomes" id="UP000748067"/>
    </source>
</evidence>
<evidence type="ECO:0000313" key="2">
    <source>
        <dbReference type="EMBL" id="KAF2405733.1"/>
    </source>
</evidence>
<dbReference type="OrthoDB" id="6892967at2"/>
<reference evidence="2 5" key="1">
    <citation type="submission" date="2015-01" db="EMBL/GenBank/DDBJ databases">
        <title>Genome Sequence of Pseudomonas antarctica CMS 35.</title>
        <authorList>
            <person name="Voget S."/>
            <person name="Chow J."/>
            <person name="Daniel R."/>
            <person name="Streit W."/>
        </authorList>
    </citation>
    <scope>NUCLEOTIDE SEQUENCE [LARGE SCALE GENOMIC DNA]</scope>
    <source>
        <strain evidence="2 5">CMS 35</strain>
    </source>
</reference>
<evidence type="ECO:0000256" key="1">
    <source>
        <dbReference type="SAM" id="SignalP"/>
    </source>
</evidence>
<sequence length="205" mass="21530">MQALTFTLIAALFIPFAQAGEKAATDTHVITDANPVWLLERPYPEGPMLAARTFGGSAYGDHPMKANLVISCHPQNPKAGLSLEIIPQSLGWDVDPFEGKDASANGPLSITTGTRAAVEHVVSGAWNYGGIFQMGLVFELSTSVPREELAYWATDASRGQTLTLSLAPATEGGKPLTASFLLPANNNGLKKAIQPCLGPAGAATR</sequence>
<protein>
    <submittedName>
        <fullName evidence="3">Uncharacterized protein</fullName>
    </submittedName>
</protein>
<dbReference type="Proteomes" id="UP000182470">
    <property type="component" value="Chromosome I"/>
</dbReference>
<keyword evidence="5" id="KW-1185">Reference proteome</keyword>
<evidence type="ECO:0000313" key="4">
    <source>
        <dbReference type="Proteomes" id="UP000182470"/>
    </source>
</evidence>
<feature type="signal peptide" evidence="1">
    <location>
        <begin position="1"/>
        <end position="19"/>
    </location>
</feature>
<reference evidence="3 4" key="2">
    <citation type="submission" date="2016-10" db="EMBL/GenBank/DDBJ databases">
        <authorList>
            <person name="de Groot N.N."/>
        </authorList>
    </citation>
    <scope>NUCLEOTIDE SEQUENCE [LARGE SCALE GENOMIC DNA]</scope>
    <source>
        <strain evidence="3 4">BS2772</strain>
    </source>
</reference>
<name>A0A1H0B0Q1_9PSED</name>
<accession>A0A1H0B0Q1</accession>
<feature type="chain" id="PRO_5009247014" evidence="1">
    <location>
        <begin position="20"/>
        <end position="205"/>
    </location>
</feature>
<dbReference type="Proteomes" id="UP000748067">
    <property type="component" value="Unassembled WGS sequence"/>
</dbReference>
<keyword evidence="1" id="KW-0732">Signal</keyword>
<dbReference type="AlphaFoldDB" id="A0A1H0B0Q1"/>
<proteinExistence type="predicted"/>
<evidence type="ECO:0000313" key="3">
    <source>
        <dbReference type="EMBL" id="SDN39252.1"/>
    </source>
</evidence>
<dbReference type="EMBL" id="LT629704">
    <property type="protein sequence ID" value="SDN39252.1"/>
    <property type="molecule type" value="Genomic_DNA"/>
</dbReference>
<gene>
    <name evidence="2" type="ORF">PSAN_56230</name>
    <name evidence="3" type="ORF">SAMN04490179_4029</name>
</gene>
<dbReference type="RefSeq" id="WP_083358654.1">
    <property type="nucleotide sequence ID" value="NZ_JXDI01000005.1"/>
</dbReference>
<dbReference type="EMBL" id="JXDI01000005">
    <property type="protein sequence ID" value="KAF2405733.1"/>
    <property type="molecule type" value="Genomic_DNA"/>
</dbReference>
<organism evidence="3 4">
    <name type="scientific">Pseudomonas antarctica</name>
    <dbReference type="NCBI Taxonomy" id="219572"/>
    <lineage>
        <taxon>Bacteria</taxon>
        <taxon>Pseudomonadati</taxon>
        <taxon>Pseudomonadota</taxon>
        <taxon>Gammaproteobacteria</taxon>
        <taxon>Pseudomonadales</taxon>
        <taxon>Pseudomonadaceae</taxon>
        <taxon>Pseudomonas</taxon>
    </lineage>
</organism>